<dbReference type="PANTHER" id="PTHR42866:SF1">
    <property type="entry name" value="SPORE COAT POLYSACCHARIDE BIOSYNTHESIS PROTEIN SPSF"/>
    <property type="match status" value="1"/>
</dbReference>
<dbReference type="GO" id="GO:0016779">
    <property type="term" value="F:nucleotidyltransferase activity"/>
    <property type="evidence" value="ECO:0007669"/>
    <property type="project" value="UniProtKB-KW"/>
</dbReference>
<dbReference type="InterPro" id="IPR003329">
    <property type="entry name" value="Cytidylyl_trans"/>
</dbReference>
<dbReference type="GO" id="GO:0005829">
    <property type="term" value="C:cytosol"/>
    <property type="evidence" value="ECO:0007669"/>
    <property type="project" value="TreeGrafter"/>
</dbReference>
<dbReference type="Pfam" id="PF02348">
    <property type="entry name" value="CTP_transf_3"/>
    <property type="match status" value="1"/>
</dbReference>
<reference evidence="1 2" key="1">
    <citation type="submission" date="2015-11" db="EMBL/GenBank/DDBJ databases">
        <authorList>
            <person name="Hill K.K."/>
            <person name="Shirey T.B."/>
            <person name="Raphael B."/>
            <person name="Daligault H.E."/>
            <person name="Davenport K.W."/>
            <person name="Bruce D.C."/>
            <person name="Foley B.T."/>
            <person name="Johnson S.L."/>
        </authorList>
    </citation>
    <scope>NUCLEOTIDE SEQUENCE [LARGE SCALE GENOMIC DNA]</scope>
    <source>
        <strain evidence="1 2">CDC_1632</strain>
    </source>
</reference>
<dbReference type="CDD" id="cd02518">
    <property type="entry name" value="GT2_SpsF"/>
    <property type="match status" value="1"/>
</dbReference>
<dbReference type="PANTHER" id="PTHR42866">
    <property type="entry name" value="3-DEOXY-MANNO-OCTULOSONATE CYTIDYLYLTRANSFERASE"/>
    <property type="match status" value="1"/>
</dbReference>
<accession>A0A1L3NLC3</accession>
<dbReference type="SUPFAM" id="SSF53448">
    <property type="entry name" value="Nucleotide-diphospho-sugar transferases"/>
    <property type="match status" value="1"/>
</dbReference>
<protein>
    <submittedName>
        <fullName evidence="1">Cytidylyltransferase family protein</fullName>
    </submittedName>
</protein>
<evidence type="ECO:0000313" key="1">
    <source>
        <dbReference type="EMBL" id="APH16947.1"/>
    </source>
</evidence>
<dbReference type="InterPro" id="IPR029044">
    <property type="entry name" value="Nucleotide-diphossugar_trans"/>
</dbReference>
<keyword evidence="1" id="KW-0548">Nucleotidyltransferase</keyword>
<organism evidence="1 2">
    <name type="scientific">Clostridium sporogenes</name>
    <dbReference type="NCBI Taxonomy" id="1509"/>
    <lineage>
        <taxon>Bacteria</taxon>
        <taxon>Bacillati</taxon>
        <taxon>Bacillota</taxon>
        <taxon>Clostridia</taxon>
        <taxon>Eubacteriales</taxon>
        <taxon>Clostridiaceae</taxon>
        <taxon>Clostridium</taxon>
    </lineage>
</organism>
<gene>
    <name evidence="1" type="ORF">NPD5_3232</name>
</gene>
<evidence type="ECO:0000313" key="2">
    <source>
        <dbReference type="Proteomes" id="UP000182204"/>
    </source>
</evidence>
<dbReference type="Gene3D" id="3.90.550.10">
    <property type="entry name" value="Spore Coat Polysaccharide Biosynthesis Protein SpsA, Chain A"/>
    <property type="match status" value="1"/>
</dbReference>
<sequence>MNLLIIQAHIGSTRLPGKIMKNICGKEVLLHVYERCVKAKEVNKIIIATSKNTKDDQIEKFCKKHNIECFRGSESDVLDRYYECAKRYNPDYIVRVTSDCPLLEPKLIDYWIKNAVKDNIDFVEEEKELFIGFGLDIFSYNALERMKNRASENKQKEHVVGYYYDNKNEFKHNKYLLEDELKYLYRPYRLTLDTIEDFNLIKAIYEKFYENDYVELNKVMNFLDTDKSMLNINNNVCQKNYFRE</sequence>
<dbReference type="RefSeq" id="WP_072586581.1">
    <property type="nucleotide sequence ID" value="NZ_CP013243.1"/>
</dbReference>
<dbReference type="AlphaFoldDB" id="A0A1L3NLC3"/>
<name>A0A1L3NLC3_CLOSG</name>
<proteinExistence type="predicted"/>
<keyword evidence="1" id="KW-0808">Transferase</keyword>
<dbReference type="EMBL" id="CP013243">
    <property type="protein sequence ID" value="APH16947.1"/>
    <property type="molecule type" value="Genomic_DNA"/>
</dbReference>
<dbReference type="Proteomes" id="UP000182204">
    <property type="component" value="Chromosome"/>
</dbReference>